<protein>
    <recommendedName>
        <fullName evidence="5">Cytochrome c domain-containing protein</fullName>
    </recommendedName>
</protein>
<keyword evidence="2 4" id="KW-0479">Metal-binding</keyword>
<dbReference type="Proteomes" id="UP000218366">
    <property type="component" value="Unassembled WGS sequence"/>
</dbReference>
<evidence type="ECO:0000259" key="5">
    <source>
        <dbReference type="PROSITE" id="PS51007"/>
    </source>
</evidence>
<keyword evidence="3 4" id="KW-0408">Iron</keyword>
<comment type="caution">
    <text evidence="6">The sequence shown here is derived from an EMBL/GenBank/DDBJ whole genome shotgun (WGS) entry which is preliminary data.</text>
</comment>
<dbReference type="OrthoDB" id="417271at2"/>
<dbReference type="SUPFAM" id="SSF46626">
    <property type="entry name" value="Cytochrome c"/>
    <property type="match status" value="1"/>
</dbReference>
<organism evidence="6 7">
    <name type="scientific">Sphingomonas spermidinifaciens</name>
    <dbReference type="NCBI Taxonomy" id="1141889"/>
    <lineage>
        <taxon>Bacteria</taxon>
        <taxon>Pseudomonadati</taxon>
        <taxon>Pseudomonadota</taxon>
        <taxon>Alphaproteobacteria</taxon>
        <taxon>Sphingomonadales</taxon>
        <taxon>Sphingomonadaceae</taxon>
        <taxon>Sphingomonas</taxon>
    </lineage>
</organism>
<dbReference type="InterPro" id="IPR036909">
    <property type="entry name" value="Cyt_c-like_dom_sf"/>
</dbReference>
<dbReference type="RefSeq" id="WP_096342693.1">
    <property type="nucleotide sequence ID" value="NZ_NWMW01000001.1"/>
</dbReference>
<dbReference type="PANTHER" id="PTHR30600">
    <property type="entry name" value="CYTOCHROME C PEROXIDASE-RELATED"/>
    <property type="match status" value="1"/>
</dbReference>
<name>A0A2A4B934_9SPHN</name>
<sequence length="547" mass="56478">MTGRSLKRLALGGSAVLLAGAALWAGARPVGEAMTRPPVAPGAGTVAAGAAAFEGAGFGGISMAALERNALPWRVVAAALVLEEQARDPAARVDKATLSRVLERFGFLTRATVINRPAGVGARPGGMALGLTTGDVAPVGGSVVRVANLGCAACHAGIGYHADGSPDPSRAVLGMPNTSLDLEAYTMAVFAALRRHADSDRLLPAAAALFPEMSWRERASLRLLVLPLVRQRLADLQGRDRPLPFPNGTPGSTNGVAALKAALGLPLIGGGSGDVGTVSIPELGERVWRTRLLADGAYGVPGGGAHAMTEADLTPAHLSALGAITTFFTVPSMGVHPDAAIDALGDADAVVDFLKAYRPAPFPGAVDPASARAGAAIYAGRCAACHGDYRLDGRRARLVRFPNWVGPVGTDPLRAAAFDPGLVAAVGRSAYASRIRVTLGPGYAAPPLAGLWASAPYLHNGSVPTLAALLWPQTRPSRFQTGGHALDFDKVGLRLTDRGAYPPGYRPFAQPVLLDARRPGRGNGGHLFGMDLPDPDKRALIEFMKLL</sequence>
<feature type="domain" description="Cytochrome c" evidence="5">
    <location>
        <begin position="369"/>
        <end position="547"/>
    </location>
</feature>
<reference evidence="6 7" key="1">
    <citation type="submission" date="2017-09" db="EMBL/GenBank/DDBJ databases">
        <title>Sphingomonas spermidinifaciens 9NM-10, whole genome shotgun sequence.</title>
        <authorList>
            <person name="Feng G."/>
            <person name="Zhu H."/>
        </authorList>
    </citation>
    <scope>NUCLEOTIDE SEQUENCE [LARGE SCALE GENOMIC DNA]</scope>
    <source>
        <strain evidence="6 7">9NM-10</strain>
    </source>
</reference>
<dbReference type="GO" id="GO:0004130">
    <property type="term" value="F:cytochrome-c peroxidase activity"/>
    <property type="evidence" value="ECO:0007669"/>
    <property type="project" value="TreeGrafter"/>
</dbReference>
<gene>
    <name evidence="6" type="ORF">COC42_08445</name>
</gene>
<evidence type="ECO:0000256" key="4">
    <source>
        <dbReference type="PROSITE-ProRule" id="PRU00433"/>
    </source>
</evidence>
<dbReference type="InterPro" id="IPR009056">
    <property type="entry name" value="Cyt_c-like_dom"/>
</dbReference>
<dbReference type="PROSITE" id="PS51007">
    <property type="entry name" value="CYTC"/>
    <property type="match status" value="1"/>
</dbReference>
<evidence type="ECO:0000313" key="6">
    <source>
        <dbReference type="EMBL" id="PCD04299.1"/>
    </source>
</evidence>
<evidence type="ECO:0000256" key="1">
    <source>
        <dbReference type="ARBA" id="ARBA00022617"/>
    </source>
</evidence>
<evidence type="ECO:0000256" key="3">
    <source>
        <dbReference type="ARBA" id="ARBA00023004"/>
    </source>
</evidence>
<dbReference type="Pfam" id="PF21419">
    <property type="entry name" value="RoxA-like_Cyt-c"/>
    <property type="match status" value="1"/>
</dbReference>
<dbReference type="GO" id="GO:0009055">
    <property type="term" value="F:electron transfer activity"/>
    <property type="evidence" value="ECO:0007669"/>
    <property type="project" value="InterPro"/>
</dbReference>
<keyword evidence="7" id="KW-1185">Reference proteome</keyword>
<dbReference type="InterPro" id="IPR051395">
    <property type="entry name" value="Cytochrome_c_Peroxidase/MauG"/>
</dbReference>
<evidence type="ECO:0000256" key="2">
    <source>
        <dbReference type="ARBA" id="ARBA00022723"/>
    </source>
</evidence>
<accession>A0A2A4B934</accession>
<dbReference type="AlphaFoldDB" id="A0A2A4B934"/>
<dbReference type="PANTHER" id="PTHR30600:SF9">
    <property type="entry name" value="BLR7738 PROTEIN"/>
    <property type="match status" value="1"/>
</dbReference>
<dbReference type="EMBL" id="NWMW01000001">
    <property type="protein sequence ID" value="PCD04299.1"/>
    <property type="molecule type" value="Genomic_DNA"/>
</dbReference>
<dbReference type="GO" id="GO:0020037">
    <property type="term" value="F:heme binding"/>
    <property type="evidence" value="ECO:0007669"/>
    <property type="project" value="InterPro"/>
</dbReference>
<dbReference type="GO" id="GO:0046872">
    <property type="term" value="F:metal ion binding"/>
    <property type="evidence" value="ECO:0007669"/>
    <property type="project" value="UniProtKB-KW"/>
</dbReference>
<proteinExistence type="predicted"/>
<evidence type="ECO:0000313" key="7">
    <source>
        <dbReference type="Proteomes" id="UP000218366"/>
    </source>
</evidence>
<dbReference type="Gene3D" id="1.10.760.10">
    <property type="entry name" value="Cytochrome c-like domain"/>
    <property type="match status" value="1"/>
</dbReference>
<keyword evidence="1 4" id="KW-0349">Heme</keyword>